<dbReference type="AlphaFoldDB" id="A0A243WCE4"/>
<reference evidence="3 4" key="1">
    <citation type="submission" date="2017-01" db="EMBL/GenBank/DDBJ databases">
        <title>A new Hymenobacter.</title>
        <authorList>
            <person name="Liang Y."/>
            <person name="Feng F."/>
        </authorList>
    </citation>
    <scope>NUCLEOTIDE SEQUENCE [LARGE SCALE GENOMIC DNA]</scope>
    <source>
        <strain evidence="3">MIMBbqt21</strain>
    </source>
</reference>
<feature type="transmembrane region" description="Helical" evidence="1">
    <location>
        <begin position="312"/>
        <end position="333"/>
    </location>
</feature>
<proteinExistence type="predicted"/>
<feature type="transmembrane region" description="Helical" evidence="1">
    <location>
        <begin position="208"/>
        <end position="230"/>
    </location>
</feature>
<feature type="domain" description="Acyltransferase 3" evidence="2">
    <location>
        <begin position="23"/>
        <end position="357"/>
    </location>
</feature>
<comment type="caution">
    <text evidence="3">The sequence shown here is derived from an EMBL/GenBank/DDBJ whole genome shotgun (WGS) entry which is preliminary data.</text>
</comment>
<evidence type="ECO:0000313" key="4">
    <source>
        <dbReference type="Proteomes" id="UP000194873"/>
    </source>
</evidence>
<feature type="transmembrane region" description="Helical" evidence="1">
    <location>
        <begin position="150"/>
        <end position="168"/>
    </location>
</feature>
<evidence type="ECO:0000256" key="1">
    <source>
        <dbReference type="SAM" id="Phobius"/>
    </source>
</evidence>
<organism evidence="3 4">
    <name type="scientific">Hymenobacter crusticola</name>
    <dbReference type="NCBI Taxonomy" id="1770526"/>
    <lineage>
        <taxon>Bacteria</taxon>
        <taxon>Pseudomonadati</taxon>
        <taxon>Bacteroidota</taxon>
        <taxon>Cytophagia</taxon>
        <taxon>Cytophagales</taxon>
        <taxon>Hymenobacteraceae</taxon>
        <taxon>Hymenobacter</taxon>
    </lineage>
</organism>
<evidence type="ECO:0000259" key="2">
    <source>
        <dbReference type="Pfam" id="PF01757"/>
    </source>
</evidence>
<dbReference type="InterPro" id="IPR050879">
    <property type="entry name" value="Acyltransferase_3"/>
</dbReference>
<keyword evidence="4" id="KW-1185">Reference proteome</keyword>
<keyword evidence="1" id="KW-1133">Transmembrane helix</keyword>
<dbReference type="EMBL" id="MTSE01000010">
    <property type="protein sequence ID" value="OUJ72422.1"/>
    <property type="molecule type" value="Genomic_DNA"/>
</dbReference>
<feature type="transmembrane region" description="Helical" evidence="1">
    <location>
        <begin position="98"/>
        <end position="114"/>
    </location>
</feature>
<gene>
    <name evidence="3" type="ORF">BXP70_17805</name>
</gene>
<keyword evidence="1" id="KW-0472">Membrane</keyword>
<feature type="transmembrane region" description="Helical" evidence="1">
    <location>
        <begin position="20"/>
        <end position="38"/>
    </location>
</feature>
<feature type="transmembrane region" description="Helical" evidence="1">
    <location>
        <begin position="339"/>
        <end position="358"/>
    </location>
</feature>
<dbReference type="GO" id="GO:0016747">
    <property type="term" value="F:acyltransferase activity, transferring groups other than amino-acyl groups"/>
    <property type="evidence" value="ECO:0007669"/>
    <property type="project" value="InterPro"/>
</dbReference>
<dbReference type="GO" id="GO:0016020">
    <property type="term" value="C:membrane"/>
    <property type="evidence" value="ECO:0007669"/>
    <property type="project" value="TreeGrafter"/>
</dbReference>
<accession>A0A243WCE4</accession>
<dbReference type="Pfam" id="PF01757">
    <property type="entry name" value="Acyl_transf_3"/>
    <property type="match status" value="1"/>
</dbReference>
<dbReference type="PANTHER" id="PTHR23028">
    <property type="entry name" value="ACETYLTRANSFERASE"/>
    <property type="match status" value="1"/>
</dbReference>
<feature type="transmembrane region" description="Helical" evidence="1">
    <location>
        <begin position="242"/>
        <end position="261"/>
    </location>
</feature>
<feature type="transmembrane region" description="Helical" evidence="1">
    <location>
        <begin position="281"/>
        <end position="300"/>
    </location>
</feature>
<feature type="transmembrane region" description="Helical" evidence="1">
    <location>
        <begin position="175"/>
        <end position="196"/>
    </location>
</feature>
<dbReference type="InterPro" id="IPR002656">
    <property type="entry name" value="Acyl_transf_3_dom"/>
</dbReference>
<feature type="transmembrane region" description="Helical" evidence="1">
    <location>
        <begin position="59"/>
        <end position="78"/>
    </location>
</feature>
<dbReference type="PANTHER" id="PTHR23028:SF53">
    <property type="entry name" value="ACYL_TRANSF_3 DOMAIN-CONTAINING PROTEIN"/>
    <property type="match status" value="1"/>
</dbReference>
<dbReference type="GO" id="GO:0009103">
    <property type="term" value="P:lipopolysaccharide biosynthetic process"/>
    <property type="evidence" value="ECO:0007669"/>
    <property type="project" value="TreeGrafter"/>
</dbReference>
<dbReference type="Proteomes" id="UP000194873">
    <property type="component" value="Unassembled WGS sequence"/>
</dbReference>
<sequence>MPILLPRPSAAQVNTLSTTYLPALTGIRAVAAYLVFLHHFNPFQPEGATQLLSRIVLEFHIGVSIFFVLSGFLITLRYYGTEQRDSRWWGTYLRNRMARIYPMYFLLTTAFFLLRFQTERIFALRTWLFNVLFLRGFFDEMKFSGIAQGWTLTVEECFYLFAPIAFILMHKQIKLWIQPFLLLAFGCLLVLTVGQLHHHGLFGDFKFVLLYTFFGRCFEFYAGMQLAIWYRQGRLRRYSFSGFLTYLGVLIMAAALGGMVWVKGGYNYGQEHPFGTTLNNVVLPSGIITFFAGLLTEQTWIRRLLASPPLQLLGKSSYVFYLIHMGFIQAWLARNWTENSGKLFVVLNILAIVLYYIVEQPLNRLLRST</sequence>
<keyword evidence="1" id="KW-0812">Transmembrane</keyword>
<name>A0A243WCE4_9BACT</name>
<evidence type="ECO:0000313" key="3">
    <source>
        <dbReference type="EMBL" id="OUJ72422.1"/>
    </source>
</evidence>
<dbReference type="OrthoDB" id="9796461at2"/>
<dbReference type="RefSeq" id="WP_086595459.1">
    <property type="nucleotide sequence ID" value="NZ_MTSE01000010.1"/>
</dbReference>
<protein>
    <recommendedName>
        <fullName evidence="2">Acyltransferase 3 domain-containing protein</fullName>
    </recommendedName>
</protein>